<dbReference type="RefSeq" id="WP_191161906.1">
    <property type="nucleotide sequence ID" value="NZ_JACWMX010000002.1"/>
</dbReference>
<gene>
    <name evidence="1" type="ORF">IDJ76_06385</name>
</gene>
<name>A0A926NPK2_9SPHI</name>
<dbReference type="EMBL" id="JACWMX010000002">
    <property type="protein sequence ID" value="MBD1392717.1"/>
    <property type="molecule type" value="Genomic_DNA"/>
</dbReference>
<proteinExistence type="predicted"/>
<keyword evidence="2" id="KW-1185">Reference proteome</keyword>
<dbReference type="InterPro" id="IPR020271">
    <property type="entry name" value="Uncharacterised_MJ1172"/>
</dbReference>
<organism evidence="1 2">
    <name type="scientific">Mucilaginibacter glaciei</name>
    <dbReference type="NCBI Taxonomy" id="2772109"/>
    <lineage>
        <taxon>Bacteria</taxon>
        <taxon>Pseudomonadati</taxon>
        <taxon>Bacteroidota</taxon>
        <taxon>Sphingobacteriia</taxon>
        <taxon>Sphingobacteriales</taxon>
        <taxon>Sphingobacteriaceae</taxon>
        <taxon>Mucilaginibacter</taxon>
    </lineage>
</organism>
<comment type="caution">
    <text evidence="1">The sequence shown here is derived from an EMBL/GenBank/DDBJ whole genome shotgun (WGS) entry which is preliminary data.</text>
</comment>
<dbReference type="AlphaFoldDB" id="A0A926NPK2"/>
<dbReference type="Pfam" id="PF10884">
    <property type="entry name" value="DUF2683"/>
    <property type="match status" value="1"/>
</dbReference>
<dbReference type="Proteomes" id="UP000619078">
    <property type="component" value="Unassembled WGS sequence"/>
</dbReference>
<evidence type="ECO:0000313" key="1">
    <source>
        <dbReference type="EMBL" id="MBD1392717.1"/>
    </source>
</evidence>
<evidence type="ECO:0000313" key="2">
    <source>
        <dbReference type="Proteomes" id="UP000619078"/>
    </source>
</evidence>
<protein>
    <submittedName>
        <fullName evidence="1">Uncharacterized protein</fullName>
    </submittedName>
</protein>
<sequence>MKRLITYPDNQEKLDALKVFFKAFGISFEELKDEVELSPSKETEVEN</sequence>
<accession>A0A926NPK2</accession>
<reference evidence="1" key="1">
    <citation type="submission" date="2020-09" db="EMBL/GenBank/DDBJ databases">
        <title>Novel species of Mucilaginibacter isolated from a glacier on the Tibetan Plateau.</title>
        <authorList>
            <person name="Liu Q."/>
            <person name="Xin Y.-H."/>
        </authorList>
    </citation>
    <scope>NUCLEOTIDE SEQUENCE</scope>
    <source>
        <strain evidence="1">ZB1P21</strain>
    </source>
</reference>